<feature type="domain" description="AB hydrolase-1" evidence="2">
    <location>
        <begin position="86"/>
        <end position="156"/>
    </location>
</feature>
<dbReference type="InterPro" id="IPR029058">
    <property type="entry name" value="AB_hydrolase_fold"/>
</dbReference>
<dbReference type="GO" id="GO:0016787">
    <property type="term" value="F:hydrolase activity"/>
    <property type="evidence" value="ECO:0007669"/>
    <property type="project" value="UniProtKB-KW"/>
</dbReference>
<dbReference type="Pfam" id="PF00561">
    <property type="entry name" value="Abhydrolase_1"/>
    <property type="match status" value="1"/>
</dbReference>
<dbReference type="Gene3D" id="3.40.50.1820">
    <property type="entry name" value="alpha/beta hydrolase"/>
    <property type="match status" value="1"/>
</dbReference>
<organism evidence="3 4">
    <name type="scientific">Allosaccharopolyspora coralli</name>
    <dbReference type="NCBI Taxonomy" id="2665642"/>
    <lineage>
        <taxon>Bacteria</taxon>
        <taxon>Bacillati</taxon>
        <taxon>Actinomycetota</taxon>
        <taxon>Actinomycetes</taxon>
        <taxon>Pseudonocardiales</taxon>
        <taxon>Pseudonocardiaceae</taxon>
        <taxon>Allosaccharopolyspora</taxon>
    </lineage>
</organism>
<protein>
    <submittedName>
        <fullName evidence="3">Alpha/beta fold hydrolase</fullName>
    </submittedName>
</protein>
<dbReference type="KEGG" id="sace:GIY23_07205"/>
<dbReference type="InterPro" id="IPR000073">
    <property type="entry name" value="AB_hydrolase_1"/>
</dbReference>
<dbReference type="EMBL" id="CP045929">
    <property type="protein sequence ID" value="QGK69343.1"/>
    <property type="molecule type" value="Genomic_DNA"/>
</dbReference>
<dbReference type="InterPro" id="IPR050471">
    <property type="entry name" value="AB_hydrolase"/>
</dbReference>
<keyword evidence="3" id="KW-0378">Hydrolase</keyword>
<feature type="region of interest" description="Disordered" evidence="1">
    <location>
        <begin position="1"/>
        <end position="44"/>
    </location>
</feature>
<evidence type="ECO:0000256" key="1">
    <source>
        <dbReference type="SAM" id="MobiDB-lite"/>
    </source>
</evidence>
<dbReference type="AlphaFoldDB" id="A0A5Q3Q4U0"/>
<dbReference type="Proteomes" id="UP000371041">
    <property type="component" value="Chromosome"/>
</dbReference>
<sequence length="391" mass="42113">MGTAGERAQGSTAVGVRQLRARLRADGRRGRRSRRPGPGRPRLGFGAALLESALEGDRAWARRDHDGAPWRWTVPTGHGGRDLPREAVTVIEAADDLAAVLDDCGVSRAVIYGTSYGSYLAQAFGVRHPDRVAGMVLDSTILEADKNETSKTNMRRLFWDGNEPETKGVTAQLRYLVESEAVPVRQTGPVVQTTYEFGGLAVLERMADNVRSGRLGTWNWVAGLGERELTSVTRHVMEGDLVAGIAFGELGFGLGSDGLPLDPNVRFGELAADAPPFIGEAFDLPASLPEFDWPTAVVSGERDMRSPRVNAERAAELIPGATLVPFDDLGHSLLDTHPLAALHVAHAVAVGAQSTLPELAPRIAALPRHGSMAWLGRLIDARVRAERLLPR</sequence>
<accession>A0A5Q3Q4U0</accession>
<reference evidence="4" key="1">
    <citation type="submission" date="2019-11" db="EMBL/GenBank/DDBJ databases">
        <title>The complete genome sequence of Saccharopolyspora sp. E2A.</title>
        <authorList>
            <person name="Zhang G."/>
        </authorList>
    </citation>
    <scope>NUCLEOTIDE SEQUENCE [LARGE SCALE GENOMIC DNA]</scope>
    <source>
        <strain evidence="4">E2A</strain>
    </source>
</reference>
<gene>
    <name evidence="3" type="ORF">GIY23_07205</name>
</gene>
<dbReference type="SUPFAM" id="SSF53474">
    <property type="entry name" value="alpha/beta-Hydrolases"/>
    <property type="match status" value="1"/>
</dbReference>
<evidence type="ECO:0000313" key="4">
    <source>
        <dbReference type="Proteomes" id="UP000371041"/>
    </source>
</evidence>
<dbReference type="PANTHER" id="PTHR43433">
    <property type="entry name" value="HYDROLASE, ALPHA/BETA FOLD FAMILY PROTEIN"/>
    <property type="match status" value="1"/>
</dbReference>
<evidence type="ECO:0000313" key="3">
    <source>
        <dbReference type="EMBL" id="QGK69343.1"/>
    </source>
</evidence>
<evidence type="ECO:0000259" key="2">
    <source>
        <dbReference type="Pfam" id="PF00561"/>
    </source>
</evidence>
<keyword evidence="4" id="KW-1185">Reference proteome</keyword>
<dbReference type="PANTHER" id="PTHR43433:SF5">
    <property type="entry name" value="AB HYDROLASE-1 DOMAIN-CONTAINING PROTEIN"/>
    <property type="match status" value="1"/>
</dbReference>
<proteinExistence type="predicted"/>
<name>A0A5Q3Q4U0_9PSEU</name>